<accession>A0A3G6N1T0</accession>
<organism evidence="1 2">
    <name type="scientific">Chryseobacterium indoltheticum</name>
    <dbReference type="NCBI Taxonomy" id="254"/>
    <lineage>
        <taxon>Bacteria</taxon>
        <taxon>Pseudomonadati</taxon>
        <taxon>Bacteroidota</taxon>
        <taxon>Flavobacteriia</taxon>
        <taxon>Flavobacteriales</taxon>
        <taxon>Weeksellaceae</taxon>
        <taxon>Chryseobacterium group</taxon>
        <taxon>Chryseobacterium</taxon>
    </lineage>
</organism>
<gene>
    <name evidence="1" type="ORF">EG340_13500</name>
</gene>
<evidence type="ECO:0000313" key="1">
    <source>
        <dbReference type="EMBL" id="AZA61991.1"/>
    </source>
</evidence>
<dbReference type="EMBL" id="CP033928">
    <property type="protein sequence ID" value="AZA61991.1"/>
    <property type="molecule type" value="Genomic_DNA"/>
</dbReference>
<evidence type="ECO:0008006" key="3">
    <source>
        <dbReference type="Google" id="ProtNLM"/>
    </source>
</evidence>
<dbReference type="Proteomes" id="UP000269076">
    <property type="component" value="Chromosome"/>
</dbReference>
<protein>
    <recommendedName>
        <fullName evidence="3">DUF2247 family protein</fullName>
    </recommendedName>
</protein>
<sequence length="169" mass="20051">MNILIEKSDVTWLVQSHKGFSPFNYDICVDWAIDLLQKEIVTDNIQMLSAFSKPTDAWEIKPFVSKVLKEFNLEEFEGEKAVQSRSYYYIQKIVNGENDVLSCLEKLARICVESEYEKNVYPFYLLYYSWGDLEDFKMSFHYQNVTFNNFNETVLKEAKIWIANFENLK</sequence>
<proteinExistence type="predicted"/>
<dbReference type="AlphaFoldDB" id="A0A3G6N1T0"/>
<evidence type="ECO:0000313" key="2">
    <source>
        <dbReference type="Proteomes" id="UP000269076"/>
    </source>
</evidence>
<name>A0A3G6N1T0_9FLAO</name>
<dbReference type="RefSeq" id="WP_123886585.1">
    <property type="nucleotide sequence ID" value="NZ_CP033928.1"/>
</dbReference>
<reference evidence="1 2" key="1">
    <citation type="submission" date="2018-11" db="EMBL/GenBank/DDBJ databases">
        <title>Proposal to divide the Flavobacteriaceae and reorganize its genera based on Amino Acid Identity values calculated from whole genome sequences.</title>
        <authorList>
            <person name="Nicholson A.C."/>
            <person name="Gulvik C.A."/>
            <person name="Whitney A.M."/>
            <person name="Humrighouse B.W."/>
            <person name="Bell M."/>
            <person name="Holmes B."/>
            <person name="Steigerwalt A."/>
            <person name="Villarma A."/>
            <person name="Sheth M."/>
            <person name="Batra D."/>
            <person name="Pryor J."/>
            <person name="Bernardet J.-F."/>
            <person name="Hugo C."/>
            <person name="Kampfer P."/>
            <person name="Newman J."/>
            <person name="Mcquiston J.R."/>
        </authorList>
    </citation>
    <scope>NUCLEOTIDE SEQUENCE [LARGE SCALE GENOMIC DNA]</scope>
    <source>
        <strain evidence="1 2">G0211</strain>
    </source>
</reference>